<dbReference type="GO" id="GO:0009360">
    <property type="term" value="C:DNA polymerase III complex"/>
    <property type="evidence" value="ECO:0007669"/>
    <property type="project" value="InterPro"/>
</dbReference>
<dbReference type="OrthoDB" id="9811073at2"/>
<dbReference type="Proteomes" id="UP000318717">
    <property type="component" value="Unassembled WGS sequence"/>
</dbReference>
<protein>
    <recommendedName>
        <fullName evidence="2">DNA polymerase III subunit delta'</fullName>
        <ecNumber evidence="1">2.7.7.7</ecNumber>
    </recommendedName>
</protein>
<dbReference type="GO" id="GO:0006261">
    <property type="term" value="P:DNA-templated DNA replication"/>
    <property type="evidence" value="ECO:0007669"/>
    <property type="project" value="TreeGrafter"/>
</dbReference>
<evidence type="ECO:0000256" key="2">
    <source>
        <dbReference type="ARBA" id="ARBA00014363"/>
    </source>
</evidence>
<dbReference type="Gene3D" id="1.20.272.10">
    <property type="match status" value="1"/>
</dbReference>
<dbReference type="InterPro" id="IPR008921">
    <property type="entry name" value="DNA_pol3_clamp-load_cplx_C"/>
</dbReference>
<keyword evidence="4" id="KW-0548">Nucleotidyltransferase</keyword>
<dbReference type="InterPro" id="IPR004622">
    <property type="entry name" value="DNA_pol_HolB"/>
</dbReference>
<dbReference type="InterPro" id="IPR015199">
    <property type="entry name" value="DNA_pol_III_delta_C"/>
</dbReference>
<dbReference type="PANTHER" id="PTHR11669:SF8">
    <property type="entry name" value="DNA POLYMERASE III SUBUNIT DELTA"/>
    <property type="match status" value="1"/>
</dbReference>
<comment type="caution">
    <text evidence="9">The sequence shown here is derived from an EMBL/GenBank/DDBJ whole genome shotgun (WGS) entry which is preliminary data.</text>
</comment>
<organism evidence="9 10">
    <name type="scientific">Vibrio inusitatus NBRC 102082</name>
    <dbReference type="NCBI Taxonomy" id="1219070"/>
    <lineage>
        <taxon>Bacteria</taxon>
        <taxon>Pseudomonadati</taxon>
        <taxon>Pseudomonadota</taxon>
        <taxon>Gammaproteobacteria</taxon>
        <taxon>Vibrionales</taxon>
        <taxon>Vibrionaceae</taxon>
        <taxon>Vibrio</taxon>
    </lineage>
</organism>
<evidence type="ECO:0000256" key="3">
    <source>
        <dbReference type="ARBA" id="ARBA00022679"/>
    </source>
</evidence>
<dbReference type="InterPro" id="IPR027417">
    <property type="entry name" value="P-loop_NTPase"/>
</dbReference>
<evidence type="ECO:0000256" key="4">
    <source>
        <dbReference type="ARBA" id="ARBA00022695"/>
    </source>
</evidence>
<dbReference type="AlphaFoldDB" id="A0A4Y3HRA0"/>
<evidence type="ECO:0000313" key="9">
    <source>
        <dbReference type="EMBL" id="GEA49557.1"/>
    </source>
</evidence>
<keyword evidence="3" id="KW-0808">Transferase</keyword>
<accession>A0A4Y3HRA0</accession>
<evidence type="ECO:0000256" key="1">
    <source>
        <dbReference type="ARBA" id="ARBA00012417"/>
    </source>
</evidence>
<dbReference type="RefSeq" id="WP_141343902.1">
    <property type="nucleotide sequence ID" value="NZ_BJLF01000001.1"/>
</dbReference>
<feature type="domain" description="DNA polymerase III delta subunit C-terminal" evidence="8">
    <location>
        <begin position="240"/>
        <end position="317"/>
    </location>
</feature>
<dbReference type="EC" id="2.7.7.7" evidence="1"/>
<dbReference type="Pfam" id="PF13177">
    <property type="entry name" value="DNA_pol3_delta2"/>
    <property type="match status" value="1"/>
</dbReference>
<name>A0A4Y3HRA0_9VIBR</name>
<dbReference type="Pfam" id="PF09115">
    <property type="entry name" value="DNApol3-delta_C"/>
    <property type="match status" value="1"/>
</dbReference>
<keyword evidence="6" id="KW-0239">DNA-directed DNA polymerase</keyword>
<dbReference type="GO" id="GO:0003677">
    <property type="term" value="F:DNA binding"/>
    <property type="evidence" value="ECO:0007669"/>
    <property type="project" value="InterPro"/>
</dbReference>
<reference evidence="9 10" key="1">
    <citation type="submission" date="2019-06" db="EMBL/GenBank/DDBJ databases">
        <title>Whole genome shotgun sequence of Vibrio inusitatus NBRC 102082.</title>
        <authorList>
            <person name="Hosoyama A."/>
            <person name="Uohara A."/>
            <person name="Ohji S."/>
            <person name="Ichikawa N."/>
        </authorList>
    </citation>
    <scope>NUCLEOTIDE SEQUENCE [LARGE SCALE GENOMIC DNA]</scope>
    <source>
        <strain evidence="9 10">NBRC 102082</strain>
    </source>
</reference>
<comment type="catalytic activity">
    <reaction evidence="7">
        <text>DNA(n) + a 2'-deoxyribonucleoside 5'-triphosphate = DNA(n+1) + diphosphate</text>
        <dbReference type="Rhea" id="RHEA:22508"/>
        <dbReference type="Rhea" id="RHEA-COMP:17339"/>
        <dbReference type="Rhea" id="RHEA-COMP:17340"/>
        <dbReference type="ChEBI" id="CHEBI:33019"/>
        <dbReference type="ChEBI" id="CHEBI:61560"/>
        <dbReference type="ChEBI" id="CHEBI:173112"/>
        <dbReference type="EC" id="2.7.7.7"/>
    </reaction>
</comment>
<dbReference type="SUPFAM" id="SSF52540">
    <property type="entry name" value="P-loop containing nucleoside triphosphate hydrolases"/>
    <property type="match status" value="1"/>
</dbReference>
<proteinExistence type="predicted"/>
<evidence type="ECO:0000259" key="8">
    <source>
        <dbReference type="Pfam" id="PF09115"/>
    </source>
</evidence>
<dbReference type="Gene3D" id="3.40.50.300">
    <property type="entry name" value="P-loop containing nucleotide triphosphate hydrolases"/>
    <property type="match status" value="1"/>
</dbReference>
<keyword evidence="10" id="KW-1185">Reference proteome</keyword>
<sequence>MNGAHYPWLSDTWTNLQASMQNGSLPGALLFSATEGLGEECLVEELLKVQLCNSSTVEACGFCHSCALFQAGTHPDLHRIAPAEGKASISVDQIREGNRYALESSQLSGQRVIVIEPAESMTEQAMNALLKTLESPPESCVFILRSHAPHRLLPTIKSRCQHWHVKTPVLSEYQQWLSANGISEVPELYYQLCLGAPLKLKAFVEQGQGVEFDSTLSALTDFVEQDFALPKSFIDKCSTDTLSKLSLLSLALIELQKGYFVELPTVENHPQLKRLKSTLDYQRVFDMTRRLAKLMEQLTLHTGLNKELLLSQWLIETKTR</sequence>
<evidence type="ECO:0000256" key="7">
    <source>
        <dbReference type="ARBA" id="ARBA00049244"/>
    </source>
</evidence>
<dbReference type="EMBL" id="BJLF01000001">
    <property type="protein sequence ID" value="GEA49557.1"/>
    <property type="molecule type" value="Genomic_DNA"/>
</dbReference>
<dbReference type="PANTHER" id="PTHR11669">
    <property type="entry name" value="REPLICATION FACTOR C / DNA POLYMERASE III GAMMA-TAU SUBUNIT"/>
    <property type="match status" value="1"/>
</dbReference>
<gene>
    <name evidence="9" type="ORF">VIN01S_03610</name>
</gene>
<dbReference type="SUPFAM" id="SSF48019">
    <property type="entry name" value="post-AAA+ oligomerization domain-like"/>
    <property type="match status" value="1"/>
</dbReference>
<evidence type="ECO:0000256" key="6">
    <source>
        <dbReference type="ARBA" id="ARBA00022932"/>
    </source>
</evidence>
<evidence type="ECO:0000256" key="5">
    <source>
        <dbReference type="ARBA" id="ARBA00022705"/>
    </source>
</evidence>
<evidence type="ECO:0000313" key="10">
    <source>
        <dbReference type="Proteomes" id="UP000318717"/>
    </source>
</evidence>
<dbReference type="GO" id="GO:0003887">
    <property type="term" value="F:DNA-directed DNA polymerase activity"/>
    <property type="evidence" value="ECO:0007669"/>
    <property type="project" value="UniProtKB-KW"/>
</dbReference>
<keyword evidence="5" id="KW-0235">DNA replication</keyword>
<dbReference type="GO" id="GO:0008408">
    <property type="term" value="F:3'-5' exonuclease activity"/>
    <property type="evidence" value="ECO:0007669"/>
    <property type="project" value="InterPro"/>
</dbReference>
<dbReference type="NCBIfam" id="TIGR00678">
    <property type="entry name" value="holB"/>
    <property type="match status" value="1"/>
</dbReference>
<dbReference type="InterPro" id="IPR050238">
    <property type="entry name" value="DNA_Rep/Repair_Clamp_Loader"/>
</dbReference>